<dbReference type="OMA" id="CIYICTK"/>
<dbReference type="EMBL" id="JH767218">
    <property type="protein sequence ID" value="EQC26894.1"/>
    <property type="molecule type" value="Genomic_DNA"/>
</dbReference>
<dbReference type="GO" id="GO:0003697">
    <property type="term" value="F:single-stranded DNA binding"/>
    <property type="evidence" value="ECO:0007669"/>
    <property type="project" value="TreeGrafter"/>
</dbReference>
<dbReference type="RefSeq" id="XP_008619615.1">
    <property type="nucleotide sequence ID" value="XM_008621393.1"/>
</dbReference>
<proteinExistence type="predicted"/>
<evidence type="ECO:0000256" key="3">
    <source>
        <dbReference type="ARBA" id="ARBA00022840"/>
    </source>
</evidence>
<evidence type="ECO:0000259" key="4">
    <source>
        <dbReference type="PROSITE" id="PS50051"/>
    </source>
</evidence>
<dbReference type="EC" id="3.6.4.12" evidence="1"/>
<evidence type="ECO:0000313" key="6">
    <source>
        <dbReference type="Proteomes" id="UP000030762"/>
    </source>
</evidence>
<keyword evidence="5" id="KW-0131">Cell cycle</keyword>
<dbReference type="Gene3D" id="3.40.50.300">
    <property type="entry name" value="P-loop containing nucleotide triphosphate hydrolases"/>
    <property type="match status" value="1"/>
</dbReference>
<dbReference type="PANTHER" id="PTHR11630:SF26">
    <property type="entry name" value="DNA REPLICATION LICENSING FACTOR MCM7"/>
    <property type="match status" value="1"/>
</dbReference>
<evidence type="ECO:0000256" key="1">
    <source>
        <dbReference type="ARBA" id="ARBA00012551"/>
    </source>
</evidence>
<evidence type="ECO:0000313" key="5">
    <source>
        <dbReference type="EMBL" id="EQC26894.1"/>
    </source>
</evidence>
<dbReference type="GO" id="GO:0006271">
    <property type="term" value="P:DNA strand elongation involved in DNA replication"/>
    <property type="evidence" value="ECO:0007669"/>
    <property type="project" value="TreeGrafter"/>
</dbReference>
<dbReference type="GO" id="GO:0042555">
    <property type="term" value="C:MCM complex"/>
    <property type="evidence" value="ECO:0007669"/>
    <property type="project" value="TreeGrafter"/>
</dbReference>
<keyword evidence="3" id="KW-0067">ATP-binding</keyword>
<dbReference type="OrthoDB" id="3263073at2759"/>
<dbReference type="eggNOG" id="KOG0482">
    <property type="taxonomic scope" value="Eukaryota"/>
</dbReference>
<dbReference type="GO" id="GO:0005634">
    <property type="term" value="C:nucleus"/>
    <property type="evidence" value="ECO:0007669"/>
    <property type="project" value="TreeGrafter"/>
</dbReference>
<dbReference type="PROSITE" id="PS50051">
    <property type="entry name" value="MCM_2"/>
    <property type="match status" value="1"/>
</dbReference>
<dbReference type="PANTHER" id="PTHR11630">
    <property type="entry name" value="DNA REPLICATION LICENSING FACTOR MCM FAMILY MEMBER"/>
    <property type="match status" value="1"/>
</dbReference>
<dbReference type="Pfam" id="PF00493">
    <property type="entry name" value="MCM"/>
    <property type="match status" value="2"/>
</dbReference>
<reference evidence="5 6" key="1">
    <citation type="submission" date="2012-04" db="EMBL/GenBank/DDBJ databases">
        <title>The Genome Sequence of Saprolegnia declina VS20.</title>
        <authorList>
            <consortium name="The Broad Institute Genome Sequencing Platform"/>
            <person name="Russ C."/>
            <person name="Nusbaum C."/>
            <person name="Tyler B."/>
            <person name="van West P."/>
            <person name="Dieguez-Uribeondo J."/>
            <person name="de Bruijn I."/>
            <person name="Tripathy S."/>
            <person name="Jiang R."/>
            <person name="Young S.K."/>
            <person name="Zeng Q."/>
            <person name="Gargeya S."/>
            <person name="Fitzgerald M."/>
            <person name="Haas B."/>
            <person name="Abouelleil A."/>
            <person name="Alvarado L."/>
            <person name="Arachchi H.M."/>
            <person name="Berlin A."/>
            <person name="Chapman S.B."/>
            <person name="Goldberg J."/>
            <person name="Griggs A."/>
            <person name="Gujja S."/>
            <person name="Hansen M."/>
            <person name="Howarth C."/>
            <person name="Imamovic A."/>
            <person name="Larimer J."/>
            <person name="McCowen C."/>
            <person name="Montmayeur A."/>
            <person name="Murphy C."/>
            <person name="Neiman D."/>
            <person name="Pearson M."/>
            <person name="Priest M."/>
            <person name="Roberts A."/>
            <person name="Saif S."/>
            <person name="Shea T."/>
            <person name="Sisk P."/>
            <person name="Sykes S."/>
            <person name="Wortman J."/>
            <person name="Nusbaum C."/>
            <person name="Birren B."/>
        </authorList>
    </citation>
    <scope>NUCLEOTIDE SEQUENCE [LARGE SCALE GENOMIC DNA]</scope>
    <source>
        <strain evidence="5 6">VS20</strain>
    </source>
</reference>
<dbReference type="GO" id="GO:0051301">
    <property type="term" value="P:cell division"/>
    <property type="evidence" value="ECO:0007669"/>
    <property type="project" value="UniProtKB-KW"/>
</dbReference>
<dbReference type="InParanoid" id="T0PNA1"/>
<dbReference type="InterPro" id="IPR031327">
    <property type="entry name" value="MCM"/>
</dbReference>
<dbReference type="STRING" id="1156394.T0PNA1"/>
<dbReference type="PROSITE" id="PS00847">
    <property type="entry name" value="MCM_1"/>
    <property type="match status" value="1"/>
</dbReference>
<sequence length="138" mass="15296">ASKRQLLQHIATVSPRDIYTTGKGSCGVGLKVAHDRGQITKEMTLALVLADMGICCVDEFDKMEEGDLQPSTRLILSICIKCIYICTKRKYMYVMEQQTVSIAKTGMTTTLNARTTVLAAANPIYGWYNKKLISPTRS</sequence>
<keyword evidence="6" id="KW-1185">Reference proteome</keyword>
<gene>
    <name evidence="5" type="ORF">SDRG_15227</name>
</gene>
<dbReference type="GO" id="GO:0006270">
    <property type="term" value="P:DNA replication initiation"/>
    <property type="evidence" value="ECO:0007669"/>
    <property type="project" value="TreeGrafter"/>
</dbReference>
<evidence type="ECO:0000256" key="2">
    <source>
        <dbReference type="ARBA" id="ARBA00022741"/>
    </source>
</evidence>
<name>T0PNA1_SAPDV</name>
<dbReference type="AlphaFoldDB" id="T0PNA1"/>
<dbReference type="InterPro" id="IPR001208">
    <property type="entry name" value="MCM_dom"/>
</dbReference>
<protein>
    <recommendedName>
        <fullName evidence="1">DNA helicase</fullName>
        <ecNumber evidence="1">3.6.4.12</ecNumber>
    </recommendedName>
</protein>
<dbReference type="InterPro" id="IPR018525">
    <property type="entry name" value="MCM_CS"/>
</dbReference>
<dbReference type="GO" id="GO:0017116">
    <property type="term" value="F:single-stranded DNA helicase activity"/>
    <property type="evidence" value="ECO:0007669"/>
    <property type="project" value="TreeGrafter"/>
</dbReference>
<keyword evidence="5" id="KW-0132">Cell division</keyword>
<dbReference type="GO" id="GO:0000727">
    <property type="term" value="P:double-strand break repair via break-induced replication"/>
    <property type="evidence" value="ECO:0007669"/>
    <property type="project" value="TreeGrafter"/>
</dbReference>
<feature type="domain" description="MCM C-terminal AAA(+) ATPase" evidence="4">
    <location>
        <begin position="1"/>
        <end position="131"/>
    </location>
</feature>
<dbReference type="Proteomes" id="UP000030762">
    <property type="component" value="Unassembled WGS sequence"/>
</dbReference>
<accession>T0PNA1</accession>
<dbReference type="GO" id="GO:0005524">
    <property type="term" value="F:ATP binding"/>
    <property type="evidence" value="ECO:0007669"/>
    <property type="project" value="UniProtKB-KW"/>
</dbReference>
<feature type="non-terminal residue" evidence="5">
    <location>
        <position position="1"/>
    </location>
</feature>
<keyword evidence="2" id="KW-0547">Nucleotide-binding</keyword>
<dbReference type="VEuPathDB" id="FungiDB:SDRG_15227"/>
<dbReference type="SUPFAM" id="SSF52540">
    <property type="entry name" value="P-loop containing nucleoside triphosphate hydrolases"/>
    <property type="match status" value="1"/>
</dbReference>
<dbReference type="InterPro" id="IPR027417">
    <property type="entry name" value="P-loop_NTPase"/>
</dbReference>
<organism evidence="5 6">
    <name type="scientific">Saprolegnia diclina (strain VS20)</name>
    <dbReference type="NCBI Taxonomy" id="1156394"/>
    <lineage>
        <taxon>Eukaryota</taxon>
        <taxon>Sar</taxon>
        <taxon>Stramenopiles</taxon>
        <taxon>Oomycota</taxon>
        <taxon>Saprolegniomycetes</taxon>
        <taxon>Saprolegniales</taxon>
        <taxon>Saprolegniaceae</taxon>
        <taxon>Saprolegnia</taxon>
    </lineage>
</organism>
<dbReference type="GeneID" id="19955954"/>